<evidence type="ECO:0000313" key="2">
    <source>
        <dbReference type="Proteomes" id="UP001190700"/>
    </source>
</evidence>
<organism evidence="1 2">
    <name type="scientific">Cymbomonas tetramitiformis</name>
    <dbReference type="NCBI Taxonomy" id="36881"/>
    <lineage>
        <taxon>Eukaryota</taxon>
        <taxon>Viridiplantae</taxon>
        <taxon>Chlorophyta</taxon>
        <taxon>Pyramimonadophyceae</taxon>
        <taxon>Pyramimonadales</taxon>
        <taxon>Pyramimonadaceae</taxon>
        <taxon>Cymbomonas</taxon>
    </lineage>
</organism>
<dbReference type="Pfam" id="PF13385">
    <property type="entry name" value="Laminin_G_3"/>
    <property type="match status" value="1"/>
</dbReference>
<accession>A0AAE0C3E2</accession>
<dbReference type="Gene3D" id="2.60.120.200">
    <property type="match status" value="1"/>
</dbReference>
<comment type="caution">
    <text evidence="1">The sequence shown here is derived from an EMBL/GenBank/DDBJ whole genome shotgun (WGS) entry which is preliminary data.</text>
</comment>
<evidence type="ECO:0008006" key="3">
    <source>
        <dbReference type="Google" id="ProtNLM"/>
    </source>
</evidence>
<name>A0AAE0C3E2_9CHLO</name>
<reference evidence="1 2" key="1">
    <citation type="journal article" date="2015" name="Genome Biol. Evol.">
        <title>Comparative Genomics of a Bacterivorous Green Alga Reveals Evolutionary Causalities and Consequences of Phago-Mixotrophic Mode of Nutrition.</title>
        <authorList>
            <person name="Burns J.A."/>
            <person name="Paasch A."/>
            <person name="Narechania A."/>
            <person name="Kim E."/>
        </authorList>
    </citation>
    <scope>NUCLEOTIDE SEQUENCE [LARGE SCALE GENOMIC DNA]</scope>
    <source>
        <strain evidence="1 2">PLY_AMNH</strain>
    </source>
</reference>
<dbReference type="SUPFAM" id="SSF49899">
    <property type="entry name" value="Concanavalin A-like lectins/glucanases"/>
    <property type="match status" value="1"/>
</dbReference>
<dbReference type="Proteomes" id="UP001190700">
    <property type="component" value="Unassembled WGS sequence"/>
</dbReference>
<gene>
    <name evidence="1" type="ORF">CYMTET_43873</name>
</gene>
<protein>
    <recommendedName>
        <fullName evidence="3">Laminin G domain-containing protein</fullName>
    </recommendedName>
</protein>
<dbReference type="AlphaFoldDB" id="A0AAE0C3E2"/>
<keyword evidence="2" id="KW-1185">Reference proteome</keyword>
<proteinExistence type="predicted"/>
<evidence type="ECO:0000313" key="1">
    <source>
        <dbReference type="EMBL" id="KAK3246597.1"/>
    </source>
</evidence>
<dbReference type="EMBL" id="LGRX02029657">
    <property type="protein sequence ID" value="KAK3246597.1"/>
    <property type="molecule type" value="Genomic_DNA"/>
</dbReference>
<sequence length="504" mass="56907">MRCPFYVCRQDDSLAVFPENDLDADVVNQTTDRSVVYTSDTKVFNGTESGTISFGELPFSGAQPRTVKLHVKTTAKDFCLLSIGSSAQNQAFNVVSYGGKGCLGLMGFNHDIYPASCCNPINDGEYHKVVVVYDGDTLYLAVDDKLQSSHAETFDTRGQSNFLGKSNDLHAPKYFKGEMKGLEIYSRAWTPFETYGWHEPSTPPKPPPTPQYPPLVPASGDLVAIIMAGPSSHSQVGDGKNPSRHLRNHVLAPLLGRFDLGLFITCDELDVGGWKTYINPLYPYLFGWDLQPGTALPDIDQTRFKDGPCKIKGLRNSADHCRDYYLQYGHLLNSFNLMRNFELKHLLQFSYVIKARADLQYKPDNVFRPAWFEHLPERTVGATSTEFHMRDRWMEREPPLWPNGMSDQFVFGSRDTMKIYFDLFYSKREDHGWVEVIVAGHVQEMNLSVITVELQTSQAGGKKFVNGKDGVWVKTPCRLCFNPCRFRNPDFCDSSNNTVVFRSA</sequence>
<dbReference type="InterPro" id="IPR013320">
    <property type="entry name" value="ConA-like_dom_sf"/>
</dbReference>